<feature type="transmembrane region" description="Helical" evidence="6">
    <location>
        <begin position="54"/>
        <end position="73"/>
    </location>
</feature>
<evidence type="ECO:0000256" key="4">
    <source>
        <dbReference type="ARBA" id="ARBA00022989"/>
    </source>
</evidence>
<feature type="transmembrane region" description="Helical" evidence="6">
    <location>
        <begin position="451"/>
        <end position="471"/>
    </location>
</feature>
<dbReference type="PANTHER" id="PTHR30619">
    <property type="entry name" value="DNA INTERNALIZATION/COMPETENCE PROTEIN COMEC/REC2"/>
    <property type="match status" value="1"/>
</dbReference>
<feature type="transmembrane region" description="Helical" evidence="6">
    <location>
        <begin position="304"/>
        <end position="322"/>
    </location>
</feature>
<dbReference type="Pfam" id="PF03772">
    <property type="entry name" value="Competence"/>
    <property type="match status" value="1"/>
</dbReference>
<protein>
    <submittedName>
        <fullName evidence="8">ComEC family competence protein</fullName>
    </submittedName>
</protein>
<gene>
    <name evidence="8" type="ORF">ERS852540_02522</name>
</gene>
<dbReference type="STRING" id="39492.ERS852540_02522"/>
<dbReference type="GO" id="GO:0005886">
    <property type="term" value="C:plasma membrane"/>
    <property type="evidence" value="ECO:0007669"/>
    <property type="project" value="UniProtKB-SubCell"/>
</dbReference>
<reference evidence="8 9" key="1">
    <citation type="submission" date="2015-09" db="EMBL/GenBank/DDBJ databases">
        <authorList>
            <consortium name="Pathogen Informatics"/>
        </authorList>
    </citation>
    <scope>NUCLEOTIDE SEQUENCE [LARGE SCALE GENOMIC DNA]</scope>
    <source>
        <strain evidence="8 9">2789STDY5834928</strain>
    </source>
</reference>
<feature type="transmembrane region" description="Helical" evidence="6">
    <location>
        <begin position="12"/>
        <end position="42"/>
    </location>
</feature>
<feature type="transmembrane region" description="Helical" evidence="6">
    <location>
        <begin position="262"/>
        <end position="283"/>
    </location>
</feature>
<evidence type="ECO:0000313" key="9">
    <source>
        <dbReference type="Proteomes" id="UP000095662"/>
    </source>
</evidence>
<feature type="transmembrane region" description="Helical" evidence="6">
    <location>
        <begin position="388"/>
        <end position="413"/>
    </location>
</feature>
<evidence type="ECO:0000256" key="5">
    <source>
        <dbReference type="ARBA" id="ARBA00023136"/>
    </source>
</evidence>
<feature type="domain" description="ComEC/Rec2-related protein" evidence="7">
    <location>
        <begin position="207"/>
        <end position="472"/>
    </location>
</feature>
<evidence type="ECO:0000256" key="3">
    <source>
        <dbReference type="ARBA" id="ARBA00022692"/>
    </source>
</evidence>
<dbReference type="InterPro" id="IPR052159">
    <property type="entry name" value="Competence_DNA_uptake"/>
</dbReference>
<dbReference type="PANTHER" id="PTHR30619:SF1">
    <property type="entry name" value="RECOMBINATION PROTEIN 2"/>
    <property type="match status" value="1"/>
</dbReference>
<feature type="transmembrane region" description="Helical" evidence="6">
    <location>
        <begin position="361"/>
        <end position="382"/>
    </location>
</feature>
<dbReference type="NCBIfam" id="TIGR00360">
    <property type="entry name" value="ComEC_N-term"/>
    <property type="match status" value="1"/>
</dbReference>
<evidence type="ECO:0000313" key="8">
    <source>
        <dbReference type="EMBL" id="CUQ92419.1"/>
    </source>
</evidence>
<organism evidence="8 9">
    <name type="scientific">[Eubacterium] siraeum</name>
    <dbReference type="NCBI Taxonomy" id="39492"/>
    <lineage>
        <taxon>Bacteria</taxon>
        <taxon>Bacillati</taxon>
        <taxon>Bacillota</taxon>
        <taxon>Clostridia</taxon>
        <taxon>Eubacteriales</taxon>
        <taxon>Oscillospiraceae</taxon>
        <taxon>Oscillospiraceae incertae sedis</taxon>
    </lineage>
</organism>
<feature type="transmembrane region" description="Helical" evidence="6">
    <location>
        <begin position="328"/>
        <end position="349"/>
    </location>
</feature>
<evidence type="ECO:0000259" key="7">
    <source>
        <dbReference type="Pfam" id="PF03772"/>
    </source>
</evidence>
<feature type="transmembrane region" description="Helical" evidence="6">
    <location>
        <begin position="420"/>
        <end position="445"/>
    </location>
</feature>
<keyword evidence="2" id="KW-1003">Cell membrane</keyword>
<comment type="subcellular location">
    <subcellularLocation>
        <location evidence="1">Cell membrane</location>
        <topology evidence="1">Multi-pass membrane protein</topology>
    </subcellularLocation>
</comment>
<dbReference type="InterPro" id="IPR004477">
    <property type="entry name" value="ComEC_N"/>
</dbReference>
<proteinExistence type="predicted"/>
<dbReference type="Proteomes" id="UP000095662">
    <property type="component" value="Unassembled WGS sequence"/>
</dbReference>
<sequence length="673" mass="72522">MRRKLAAVGGSYLIGLIFASIFFDFAIFLICGVILLVAVAIITAILTRKYDISAALLCCAAGITVFSCVSLSMSKAAEPLLNGTYDITATVAQKQVIGRDLAVFSLYTYTSDGKVGVIMYTDDIDAKKGDMLHFKARFEKLTNTAYYGTADRYRSDGITLSAIPYGDISVTKGDYPLSFIDDYREYLIGRIDDSFPDDSGALMKGIFFGDKRSFSDELYSDIRLSGASHLTAVSGMHLTLIMTVLTALLTATRLGYSYRVRFVITAVLTVGFMAFFGFTASVLRSGIMIITANTGALFYRRSDCLNSVGLAVLMITLFDPLSCLDAGLILSAVTTVGAGVVGVSASAWLKDKLPFLNGRLCDTLCVSLCAALAGIPLSAIYFGTFSLAGIIVSVITVPLFTLCLSAMLIFALTGGVVIPLAAIAHFCCDIMRIIFSAFAAVPFLHFSCEPFTVIITILVISAVAAVCYLLLKKKYAVPILVVSLLCFTAVNTVLPQIPDDSIRVLMHSDGANGSVVILSRDYSAAVLIGNDKKELSTIKNVLLENNKTNADTLIFCNNQNPGNELVKAAHAISENVSECDGCNDINGGLFSVRCRNDALLLSAYNTKINISSAGKAQTDMINILWGKSRYISAGTPCFLINRYQKASNGISLYFTECELHINEDGITARCNYR</sequence>
<evidence type="ECO:0000256" key="2">
    <source>
        <dbReference type="ARBA" id="ARBA00022475"/>
    </source>
</evidence>
<feature type="transmembrane region" description="Helical" evidence="6">
    <location>
        <begin position="238"/>
        <end position="256"/>
    </location>
</feature>
<dbReference type="AlphaFoldDB" id="A0A175A653"/>
<evidence type="ECO:0000256" key="6">
    <source>
        <dbReference type="SAM" id="Phobius"/>
    </source>
</evidence>
<keyword evidence="4 6" id="KW-1133">Transmembrane helix</keyword>
<evidence type="ECO:0000256" key="1">
    <source>
        <dbReference type="ARBA" id="ARBA00004651"/>
    </source>
</evidence>
<accession>A0A175A653</accession>
<keyword evidence="5 6" id="KW-0472">Membrane</keyword>
<name>A0A175A653_9FIRM</name>
<keyword evidence="3 6" id="KW-0812">Transmembrane</keyword>
<feature type="transmembrane region" description="Helical" evidence="6">
    <location>
        <begin position="476"/>
        <end position="494"/>
    </location>
</feature>
<dbReference type="EMBL" id="CZBY01000031">
    <property type="protein sequence ID" value="CUQ92419.1"/>
    <property type="molecule type" value="Genomic_DNA"/>
</dbReference>
<dbReference type="OrthoDB" id="9761531at2"/>